<protein>
    <submittedName>
        <fullName evidence="3">NADPH-dependent F420 reductase</fullName>
    </submittedName>
</protein>
<dbReference type="InterPro" id="IPR051267">
    <property type="entry name" value="STEAP_metalloreductase"/>
</dbReference>
<dbReference type="InterPro" id="IPR036291">
    <property type="entry name" value="NAD(P)-bd_dom_sf"/>
</dbReference>
<dbReference type="EMBL" id="JBHSXN010000005">
    <property type="protein sequence ID" value="MFC6955260.1"/>
    <property type="molecule type" value="Genomic_DNA"/>
</dbReference>
<evidence type="ECO:0000313" key="3">
    <source>
        <dbReference type="EMBL" id="MFC6955260.1"/>
    </source>
</evidence>
<reference evidence="3 4" key="1">
    <citation type="journal article" date="2019" name="Int. J. Syst. Evol. Microbiol.">
        <title>The Global Catalogue of Microorganisms (GCM) 10K type strain sequencing project: providing services to taxonomists for standard genome sequencing and annotation.</title>
        <authorList>
            <consortium name="The Broad Institute Genomics Platform"/>
            <consortium name="The Broad Institute Genome Sequencing Center for Infectious Disease"/>
            <person name="Wu L."/>
            <person name="Ma J."/>
        </authorList>
    </citation>
    <scope>NUCLEOTIDE SEQUENCE [LARGE SCALE GENOMIC DNA]</scope>
    <source>
        <strain evidence="3 4">GX26</strain>
    </source>
</reference>
<dbReference type="Pfam" id="PF03807">
    <property type="entry name" value="F420_oxidored"/>
    <property type="match status" value="1"/>
</dbReference>
<name>A0ABD5VIW2_9EURY</name>
<keyword evidence="1" id="KW-0560">Oxidoreductase</keyword>
<feature type="domain" description="Pyrroline-5-carboxylate reductase catalytic N-terminal" evidence="2">
    <location>
        <begin position="2"/>
        <end position="91"/>
    </location>
</feature>
<dbReference type="GO" id="GO:0016491">
    <property type="term" value="F:oxidoreductase activity"/>
    <property type="evidence" value="ECO:0007669"/>
    <property type="project" value="UniProtKB-KW"/>
</dbReference>
<comment type="caution">
    <text evidence="3">The sequence shown here is derived from an EMBL/GenBank/DDBJ whole genome shotgun (WGS) entry which is preliminary data.</text>
</comment>
<keyword evidence="4" id="KW-1185">Reference proteome</keyword>
<dbReference type="AlphaFoldDB" id="A0ABD5VIW2"/>
<dbReference type="SUPFAM" id="SSF51735">
    <property type="entry name" value="NAD(P)-binding Rossmann-fold domains"/>
    <property type="match status" value="1"/>
</dbReference>
<evidence type="ECO:0000256" key="1">
    <source>
        <dbReference type="ARBA" id="ARBA00023002"/>
    </source>
</evidence>
<evidence type="ECO:0000259" key="2">
    <source>
        <dbReference type="Pfam" id="PF03807"/>
    </source>
</evidence>
<sequence length="208" mass="22361">MQIGIIGAGKVGRTVAGHFANAGHDVAISNSRGPESLEDAATDLGSNVHAATVEDAAAFGRVVLEAIPFGEYETLPAEELAGKTVISASNYYPDRDGDIDFDGRTHTELIADHLEESRVMKAFNTMHHDTLREESRPDEDLSDRLVVFLAGDDALAKATVADLIEDAGFAPVDMGRLTNGHLMEPGARIYDEPMTLTEAEALLEHLTF</sequence>
<proteinExistence type="predicted"/>
<dbReference type="RefSeq" id="WP_336352190.1">
    <property type="nucleotide sequence ID" value="NZ_JAZAQL010000005.1"/>
</dbReference>
<organism evidence="3 4">
    <name type="scientific">Halorubellus litoreus</name>
    <dbReference type="NCBI Taxonomy" id="755308"/>
    <lineage>
        <taxon>Archaea</taxon>
        <taxon>Methanobacteriati</taxon>
        <taxon>Methanobacteriota</taxon>
        <taxon>Stenosarchaea group</taxon>
        <taxon>Halobacteria</taxon>
        <taxon>Halobacteriales</taxon>
        <taxon>Halorubellaceae</taxon>
        <taxon>Halorubellus</taxon>
    </lineage>
</organism>
<dbReference type="Gene3D" id="3.40.50.720">
    <property type="entry name" value="NAD(P)-binding Rossmann-like Domain"/>
    <property type="match status" value="1"/>
</dbReference>
<dbReference type="Proteomes" id="UP001596395">
    <property type="component" value="Unassembled WGS sequence"/>
</dbReference>
<gene>
    <name evidence="3" type="ORF">ACFQGB_20550</name>
</gene>
<dbReference type="PANTHER" id="PTHR14239:SF10">
    <property type="entry name" value="REDUCTASE"/>
    <property type="match status" value="1"/>
</dbReference>
<accession>A0ABD5VIW2</accession>
<dbReference type="PANTHER" id="PTHR14239">
    <property type="entry name" value="DUDULIN-RELATED"/>
    <property type="match status" value="1"/>
</dbReference>
<dbReference type="InterPro" id="IPR028939">
    <property type="entry name" value="P5C_Rdtase_cat_N"/>
</dbReference>
<evidence type="ECO:0000313" key="4">
    <source>
        <dbReference type="Proteomes" id="UP001596395"/>
    </source>
</evidence>